<dbReference type="SMART" id="SM00912">
    <property type="entry name" value="Haemagg_act"/>
    <property type="match status" value="1"/>
</dbReference>
<dbReference type="PANTHER" id="PTHR12338">
    <property type="entry name" value="AUTOTRANSPORTER"/>
    <property type="match status" value="1"/>
</dbReference>
<dbReference type="RefSeq" id="WP_132920892.1">
    <property type="nucleotide sequence ID" value="NZ_SMCO01000002.1"/>
</dbReference>
<name>A0A4R3YAT6_9PROT</name>
<dbReference type="InterPro" id="IPR008638">
    <property type="entry name" value="FhaB/CdiA-like_TPS"/>
</dbReference>
<dbReference type="OrthoDB" id="218680at2"/>
<dbReference type="Gene3D" id="2.160.20.20">
    <property type="match status" value="1"/>
</dbReference>
<comment type="caution">
    <text evidence="2">The sequence shown here is derived from an EMBL/GenBank/DDBJ whole genome shotgun (WGS) entry which is preliminary data.</text>
</comment>
<reference evidence="2 3" key="1">
    <citation type="submission" date="2019-03" db="EMBL/GenBank/DDBJ databases">
        <title>Genomic Encyclopedia of Type Strains, Phase IV (KMG-IV): sequencing the most valuable type-strain genomes for metagenomic binning, comparative biology and taxonomic classification.</title>
        <authorList>
            <person name="Goeker M."/>
        </authorList>
    </citation>
    <scope>NUCLEOTIDE SEQUENCE [LARGE SCALE GENOMIC DNA]</scope>
    <source>
        <strain evidence="2 3">DSM 100309</strain>
    </source>
</reference>
<proteinExistence type="predicted"/>
<dbReference type="InterPro" id="IPR011050">
    <property type="entry name" value="Pectin_lyase_fold/virulence"/>
</dbReference>
<accession>A0A4R3YAT6</accession>
<dbReference type="InterPro" id="IPR012334">
    <property type="entry name" value="Pectin_lyas_fold"/>
</dbReference>
<dbReference type="EMBL" id="SMCO01000002">
    <property type="protein sequence ID" value="TCV89525.1"/>
    <property type="molecule type" value="Genomic_DNA"/>
</dbReference>
<protein>
    <submittedName>
        <fullName evidence="2">Filamentous hemagglutinin family protein</fullName>
    </submittedName>
</protein>
<dbReference type="Pfam" id="PF05860">
    <property type="entry name" value="TPS"/>
    <property type="match status" value="1"/>
</dbReference>
<dbReference type="InterPro" id="IPR021026">
    <property type="entry name" value="Filamn_hemagglutn_DUF3739"/>
</dbReference>
<dbReference type="Pfam" id="PF12545">
    <property type="entry name" value="DUF3739"/>
    <property type="match status" value="1"/>
</dbReference>
<organism evidence="2 3">
    <name type="scientific">Sulfurirhabdus autotrophica</name>
    <dbReference type="NCBI Taxonomy" id="1706046"/>
    <lineage>
        <taxon>Bacteria</taxon>
        <taxon>Pseudomonadati</taxon>
        <taxon>Pseudomonadota</taxon>
        <taxon>Betaproteobacteria</taxon>
        <taxon>Nitrosomonadales</taxon>
        <taxon>Sulfuricellaceae</taxon>
        <taxon>Sulfurirhabdus</taxon>
    </lineage>
</organism>
<keyword evidence="3" id="KW-1185">Reference proteome</keyword>
<evidence type="ECO:0000259" key="1">
    <source>
        <dbReference type="SMART" id="SM00912"/>
    </source>
</evidence>
<dbReference type="Gene3D" id="2.160.20.10">
    <property type="entry name" value="Single-stranded right-handed beta-helix, Pectin lyase-like"/>
    <property type="match status" value="1"/>
</dbReference>
<gene>
    <name evidence="2" type="ORF">EDC63_10242</name>
</gene>
<dbReference type="Proteomes" id="UP000295367">
    <property type="component" value="Unassembled WGS sequence"/>
</dbReference>
<dbReference type="InterPro" id="IPR050909">
    <property type="entry name" value="Bact_Autotransporter_VF"/>
</dbReference>
<sequence length="3343" mass="341650">MNSDHTNIETREFIPQWVALFSKRKVTSSIFVLWACGVLSCTAAIADTTVAPVLPSGTLPVASASWRGSAATLANDPTRSGNTLTINQISQSAIFNWQSFNIARDSAVVFNQPNSSATALNRIFDNNPSVIQGHLTANGQIYLVNQNGIIFGKDSQVNASSLIASSLNIEDTIFNGGIGNVKDGSPVFAGGSGSGFIRVEEGANLSASTGGKIMLFAPNVENHGVITTPDGQTILAAGSKVYLTSIDDATNLQNTGNLGNGASLSNNLRGLLVEVDNGGTAANLGTILAERGNATLIGLAVNQQGRITATTSVNANGSIRLLARDTVTSILRANGSGSTDKFVNATNTGTVTLGDGSVTEVLPDLKDTATSPDAQQFNPSRVEVVGNQINMLGNSKIIATGGQVTLSAVENPLTLKPFDLPLTVPGTAKNSSRVFLDSGSLIDVSGSKDVPVAIERNLVQVDLYGAELKDSPLQSNSFLHGKTVSVDISKGTPLADYSGYESKIERSVAERTSTGGTVKIASEGDIVMKDGGKIDVSGGSIKYLDGFLNTTKLISQGVVYDISEASPDRIYDGFAGVLTRDYSKWGVTKTWTAPSVASGRGDPASGYTEGKNAGTVQFFAPSMVLNGSIVGQTTAGIYQRQPYSEIDSGNPASALYKARYTMAPKGATLVIGDVSHITDSVPPDFKTPDVSIVASAAPLLAGFNQGNALPADRVNSVQLSAGMMGKNAVSNLEVYSNGKVDVAADARLNMPDGSVKLAGNEVNVSGSITAQSGKITLQAQSVNGQAGKSVTVSGVLDASGGWINDSLYPAGFAPQDPLLVKGGAIDINAYSNIVLSNTSKLDVSSGGWLKGNGKLGSGADAGAISIKSGMGQPALQLNESALTLDGSLSGYALNKGGSLAVSTSKVKIGGQVESGVLVLPERFFTAGGFNSYKVNGIESLSVAAGTTIDAKAESLILKPASQSAPTGSRMASISQHALLDPLLRKPVSLTLSSDNVNRGTLQLEQNAVLRVEPKGTVNLVAGRQMTLSGTVEAPAGAINLTMLGTPGTSGEVGFLSNQSIWLDHNAQLLSRGADQTHPDAVNGLRQGEVLNGGVISIVANKGYVVAESGSVMDVSGTSGTVDILRSSANGTSYQPVAVASDAGSISISTREGALLDGSMIGKAGGKGAQAGTFSLSVDTKNNLAIPSDQVTNPYPTNDRQIILAQHAGFLPAGIKPEDVINTANYNGKGMVAADSLKVGGFSQVELQAQQAVRFSGDVSLDTARAITLDAPVIAATHDAIVNLNTRYLHIANSDANYQTIPVAQTGTAKLTGNADLIDLEGNVALSGFTHTALNSNGDIRLKGVWNNDTVNPALTGALSAWSDLSLLARQIYPTTLTQFNLGVLSNDSLGQIRIATTGAVDTPVLSAGGKLTVVAANILQEGVIKAPLGTIAFKASENLTIGKDSITSASAEGQIIPLGGTSNGKDWLYTLNQDAKIAILKPTEKIVSLDGKNVTVEPGAKVDISGGGDIFGTEFLPGPPTRSVDILNAPDTFAVMPGLNGTYAPYDAQSYTGSTVKPGDSVYLSGMAGLPAGVYTLLPARYALLPGAFMVQAVGGYRDMLPQQPIIQADGTNIVAGYRTVVNQVNDSTRFSGFAVRTGTDIKKEAVYLESYGNKFFTDNVVSGAITPRLPMDAGQLILSATQTFSLGGSPLIANKAGGKGAIVDIVAQSLAVGGANDIPAGYVGIDTVSLNSLGAESLLLGGTRSVASDGQVITTKSDNLFIATSVDNALKAPEVLLVAKDKLTVSKGSIIQAAGSVDASQNLILGRDGNGDGALLRVSPGDYAAVKRENVSKVTGTLDVQNNVVLDGKSIVLDATLSTVSAAELKIHGGSLSLGANLINLGETTGLSNGLALPNALLAALGSIDSLYLKSYSTIDFYGNVKVGGATADQTINHLSLDAAGLRGYGKNANEASLVAGDITLKNNGSATTLLAPVSGMSLSLSGKRNVTVGAGEKQVSGFASVGMITDGEISGNGTGSLKVNGGDLSLQAARLTTASNSDQSLTADGKVSIARSVNALTLADAPINGRLAISGKSIEQNGNIELPAGIVKLTATGIAAEDNVTLGAGSNMNVAGVAKPFGDVTVSAPGGHVILTSANGNVDIKSGAEIDVSGSKEGGDAGSVTTIATQGKVNLAGVVKGSAQSGSHQGSYTQDSKTLTSFTALNTSLEAGSFGEQRNIRVRQGDIEIDAGDEAHAHQFILAADAGKIDVKGKVDASGDKGGDVLIAARDNVTLYNGSSLNAHGKVSHGGTVELSTTSGMLDGQVGSRIDVSGATVNVAKDGGKVILRAPVDNGLVDAADASKGIKGIAAQLGSSVIANGARDVIAEAVTVYDNFSSITSSTLAAGQVQNGIGNLMANATAIEKRLGNNAQLRAGIEIRSTGDLALNTDLNLSAAFDPATNAGWNFAGRPVDLILRAAGNLNINGTLSDGFVGSTSSAALANGASASYKLVAGADLNAANPLALISKENLTSSNKGNVNIAADKLVRTGTGSIAVAAGNNIALGNSNSAIYTAGETADPLSGFTASDAQAIYAKNGGNLSIYAQGDIKGQTSNQIVTDWLYRQGQVNTDSTFAANSNPSWWLHLVPVTTTNKITKKTTTSGGFMQNFGTLGGGDLELVAGGNITNASAVIPTTGRVSGSNVATAKIDVQGGGDLTVHADGDIKSGVFYVGRGHGELTAGGSIVSGTITGNPIYSVLALGDGDFKLTSSGDLHLGTVMNPTVYAVGSGQKSVTSFFFTYAPTSKVALTSITGNVSLENNISDLNNLTKLTNSSDEFNSLLIYPGSLAVTALGGNIEVNKQFSLFPSATGNLSLLAEGNITTHGQINMSDLDPGLLPGVTTPVTKYTDTNQKLVYRLKTPEAHSAALLHSNDNTPVRIIAEKGDIIAQSSAQEDESTYLLPKSALIEAGRDIVGLDLLGQNMHASDVTTISAGRDIYYVLPRNDSNSLKTNFRTIELSGPGRLLMTAGRNIDLGNSVGAVTKGNQNNLALPDQGADITVIAGVSNANSNATFTDNGIYTGFANTFFGALRDSGRETDPIKKYTAGLNEIGSLFPNTSYKGDLNLFFSQIKTERGGNIDIYVPGGAVNAGLANIPMEMISTKVDDKALLPSVIGVVTMKGGNVRSVSSGDFLVNSSRVFTLQGGNILLWSSDGNIDAGKGAKTAQSVPPPIITPQADGSTKVEYRGAATGSGIRVLLTGNAKAGSVDLIAPKGFINAGDAGIGSAGDLHLAAVRVDGASNIQVAGTATGIPVASSPIAAGLTGVSNPGADAGKAGSDISKNLGDAARSTQETYKPSFLNVEVIGLGE</sequence>
<feature type="domain" description="Filamentous haemagglutinin FhaB/tRNA nuclease CdiA-like TPS" evidence="1">
    <location>
        <begin position="68"/>
        <end position="173"/>
    </location>
</feature>
<dbReference type="NCBIfam" id="TIGR01901">
    <property type="entry name" value="adhes_NPXG"/>
    <property type="match status" value="1"/>
</dbReference>
<evidence type="ECO:0000313" key="3">
    <source>
        <dbReference type="Proteomes" id="UP000295367"/>
    </source>
</evidence>
<dbReference type="SUPFAM" id="SSF51126">
    <property type="entry name" value="Pectin lyase-like"/>
    <property type="match status" value="1"/>
</dbReference>
<dbReference type="PANTHER" id="PTHR12338:SF5">
    <property type="entry name" value="ANTIGEN 43-RELATED"/>
    <property type="match status" value="1"/>
</dbReference>
<dbReference type="InterPro" id="IPR012332">
    <property type="entry name" value="Autotransporter_pectin_lyase_C"/>
</dbReference>
<evidence type="ECO:0000313" key="2">
    <source>
        <dbReference type="EMBL" id="TCV89525.1"/>
    </source>
</evidence>